<feature type="transmembrane region" description="Helical" evidence="1">
    <location>
        <begin position="35"/>
        <end position="61"/>
    </location>
</feature>
<reference evidence="4" key="1">
    <citation type="journal article" date="2014" name="Environ. Microbiol.">
        <title>Comparative genomics of the marine bacterial genus Glaciecola reveals the high degree of genomic diversity and genomic characteristic for cold adaptation.</title>
        <authorList>
            <person name="Qin Q.L."/>
            <person name="Xie B.B."/>
            <person name="Yu Y."/>
            <person name="Shu Y.L."/>
            <person name="Rong J.C."/>
            <person name="Zhang Y.J."/>
            <person name="Zhao D.L."/>
            <person name="Chen X.L."/>
            <person name="Zhang X.Y."/>
            <person name="Chen B."/>
            <person name="Zhou B.C."/>
            <person name="Zhang Y.Z."/>
        </authorList>
    </citation>
    <scope>NUCLEOTIDE SEQUENCE [LARGE SCALE GENOMIC DNA]</scope>
    <source>
        <strain evidence="4">LMG 21857</strain>
    </source>
</reference>
<accession>K6ZWX1</accession>
<protein>
    <submittedName>
        <fullName evidence="3">Membrane protein related to Kef-type K+ transport system NAD-binding component</fullName>
    </submittedName>
</protein>
<sequence length="130" mass="14125">MLISLLGVAMALTLHYVNISWLADRISGKLHSKFAAMHVILLIAVCSQMLIAGLFCLCYLIGVELDLGEFNGRHSVKDIYYFSLTTITTLGLGSSQPTEDLRMIAGVESATGFLLISCSASKLFTCMTNK</sequence>
<name>K6ZWX1_9ALTE</name>
<gene>
    <name evidence="3" type="ORF">GPLA_3867</name>
</gene>
<dbReference type="Gene3D" id="1.10.287.70">
    <property type="match status" value="1"/>
</dbReference>
<organism evidence="3 4">
    <name type="scientific">Paraglaciecola polaris LMG 21857</name>
    <dbReference type="NCBI Taxonomy" id="1129793"/>
    <lineage>
        <taxon>Bacteria</taxon>
        <taxon>Pseudomonadati</taxon>
        <taxon>Pseudomonadota</taxon>
        <taxon>Gammaproteobacteria</taxon>
        <taxon>Alteromonadales</taxon>
        <taxon>Alteromonadaceae</taxon>
        <taxon>Paraglaciecola</taxon>
    </lineage>
</organism>
<dbReference type="SUPFAM" id="SSF81324">
    <property type="entry name" value="Voltage-gated potassium channels"/>
    <property type="match status" value="1"/>
</dbReference>
<evidence type="ECO:0000256" key="1">
    <source>
        <dbReference type="SAM" id="Phobius"/>
    </source>
</evidence>
<evidence type="ECO:0000313" key="4">
    <source>
        <dbReference type="Proteomes" id="UP000006322"/>
    </source>
</evidence>
<dbReference type="Pfam" id="PF07885">
    <property type="entry name" value="Ion_trans_2"/>
    <property type="match status" value="1"/>
</dbReference>
<evidence type="ECO:0000313" key="3">
    <source>
        <dbReference type="EMBL" id="GAC34747.1"/>
    </source>
</evidence>
<keyword evidence="4" id="KW-1185">Reference proteome</keyword>
<dbReference type="InterPro" id="IPR013099">
    <property type="entry name" value="K_chnl_dom"/>
</dbReference>
<comment type="caution">
    <text evidence="3">The sequence shown here is derived from an EMBL/GenBank/DDBJ whole genome shotgun (WGS) entry which is preliminary data.</text>
</comment>
<dbReference type="Proteomes" id="UP000006322">
    <property type="component" value="Unassembled WGS sequence"/>
</dbReference>
<keyword evidence="1" id="KW-1133">Transmembrane helix</keyword>
<dbReference type="STRING" id="1129793.GPLA_3867"/>
<keyword evidence="1" id="KW-0812">Transmembrane</keyword>
<proteinExistence type="predicted"/>
<feature type="domain" description="Potassium channel" evidence="2">
    <location>
        <begin position="59"/>
        <end position="128"/>
    </location>
</feature>
<dbReference type="AlphaFoldDB" id="K6ZWX1"/>
<dbReference type="EMBL" id="BAER01000115">
    <property type="protein sequence ID" value="GAC34747.1"/>
    <property type="molecule type" value="Genomic_DNA"/>
</dbReference>
<keyword evidence="1" id="KW-0472">Membrane</keyword>
<evidence type="ECO:0000259" key="2">
    <source>
        <dbReference type="Pfam" id="PF07885"/>
    </source>
</evidence>